<accession>A0A1W0CZV4</accession>
<dbReference type="GO" id="GO:0009279">
    <property type="term" value="C:cell outer membrane"/>
    <property type="evidence" value="ECO:0007669"/>
    <property type="project" value="UniProtKB-SubCell"/>
</dbReference>
<evidence type="ECO:0000256" key="7">
    <source>
        <dbReference type="ARBA" id="ARBA00022723"/>
    </source>
</evidence>
<sequence length="350" mass="38932">MAMSGWTACALALCAAQTLAAELPQQLAECGRLADAKLRLACYDGLAAGQPAAAALPSPAVPSQERQVSAGGVPPDAAPAPSRLAEAWDLDGRSRGDTFGFRLYRPNYYLPVWQMARPNNEPQSPTRSPSQTPGGHLDKTEAKFQLSFKTKVWEDMFDTPLNLWFAYTQQSHWQIYNQAHSAPFRGTDYEPELILTFPLPSAWAWGDTRLRMGGLGLLHQSNGRANPLSRSWNRVYAMAALDNGPFTLQGRWWARLPESGDKDDNPDIVKYMGHGDLQAIYQYRGQTFSALWRPNFDSGKHGLQLDWSFPVKGKLRGYVQAFDGYGESLIDYNVRTRALGIGLTMSDWLE</sequence>
<evidence type="ECO:0000256" key="1">
    <source>
        <dbReference type="ARBA" id="ARBA00000111"/>
    </source>
</evidence>
<keyword evidence="8 17" id="KW-0732">Signal</keyword>
<feature type="signal peptide" evidence="17">
    <location>
        <begin position="1"/>
        <end position="20"/>
    </location>
</feature>
<evidence type="ECO:0000256" key="6">
    <source>
        <dbReference type="ARBA" id="ARBA00022692"/>
    </source>
</evidence>
<evidence type="ECO:0000256" key="8">
    <source>
        <dbReference type="ARBA" id="ARBA00022729"/>
    </source>
</evidence>
<evidence type="ECO:0000256" key="12">
    <source>
        <dbReference type="ARBA" id="ARBA00023098"/>
    </source>
</evidence>
<keyword evidence="10 16" id="KW-0106">Calcium</keyword>
<evidence type="ECO:0000256" key="15">
    <source>
        <dbReference type="PIRSR" id="PIRSR603187-1"/>
    </source>
</evidence>
<dbReference type="Proteomes" id="UP000192721">
    <property type="component" value="Unassembled WGS sequence"/>
</dbReference>
<dbReference type="RefSeq" id="WP_043632116.1">
    <property type="nucleotide sequence ID" value="NZ_MUKV01000011.1"/>
</dbReference>
<evidence type="ECO:0000256" key="14">
    <source>
        <dbReference type="ARBA" id="ARBA00023237"/>
    </source>
</evidence>
<keyword evidence="14 17" id="KW-0998">Cell outer membrane</keyword>
<comment type="cofactor">
    <cofactor evidence="17">
        <name>Ca(2+)</name>
        <dbReference type="ChEBI" id="CHEBI:29108"/>
    </cofactor>
    <text evidence="17">Binds 1 Ca(2+) ion per monomer. In the dimeric form the Ca(2+) is bound by different amino acids with binding of each Ca(2+) shared with ligands coming from each monomer. The Ca(2+) ion may have a role in catalysis.</text>
</comment>
<feature type="active site" description="Nucleophile" evidence="15">
    <location>
        <position position="221"/>
    </location>
</feature>
<keyword evidence="9 17" id="KW-0378">Hydrolase</keyword>
<feature type="binding site" description="in dimeric form" evidence="16">
    <location>
        <position position="264"/>
    </location>
    <ligand>
        <name>Ca(2+)</name>
        <dbReference type="ChEBI" id="CHEBI:29108"/>
        <label>1</label>
    </ligand>
</feature>
<name>A0A1W0CZV4_9NEIS</name>
<evidence type="ECO:0000256" key="9">
    <source>
        <dbReference type="ARBA" id="ARBA00022801"/>
    </source>
</evidence>
<evidence type="ECO:0000256" key="5">
    <source>
        <dbReference type="ARBA" id="ARBA00022452"/>
    </source>
</evidence>
<evidence type="ECO:0000256" key="4">
    <source>
        <dbReference type="ARBA" id="ARBA00011702"/>
    </source>
</evidence>
<dbReference type="InterPro" id="IPR003187">
    <property type="entry name" value="PLipase_A1"/>
</dbReference>
<dbReference type="GO" id="GO:0008970">
    <property type="term" value="F:phospholipase A1 activity"/>
    <property type="evidence" value="ECO:0007669"/>
    <property type="project" value="UniProtKB-EC"/>
</dbReference>
<feature type="region of interest" description="Disordered" evidence="18">
    <location>
        <begin position="56"/>
        <end position="80"/>
    </location>
</feature>
<keyword evidence="12 17" id="KW-0443">Lipid metabolism</keyword>
<comment type="catalytic activity">
    <reaction evidence="1 17">
        <text>a 1,2-diacyl-sn-glycero-3-phosphocholine + H2O = a 2-acyl-sn-glycero-3-phosphocholine + a fatty acid + H(+)</text>
        <dbReference type="Rhea" id="RHEA:18689"/>
        <dbReference type="ChEBI" id="CHEBI:15377"/>
        <dbReference type="ChEBI" id="CHEBI:15378"/>
        <dbReference type="ChEBI" id="CHEBI:28868"/>
        <dbReference type="ChEBI" id="CHEBI:57643"/>
        <dbReference type="ChEBI" id="CHEBI:57875"/>
        <dbReference type="EC" id="3.1.1.32"/>
    </reaction>
</comment>
<evidence type="ECO:0000313" key="20">
    <source>
        <dbReference type="Proteomes" id="UP000192721"/>
    </source>
</evidence>
<keyword evidence="7 16" id="KW-0479">Metal-binding</keyword>
<dbReference type="AlphaFoldDB" id="A0A1W0CZV4"/>
<evidence type="ECO:0000256" key="3">
    <source>
        <dbReference type="ARBA" id="ARBA00010525"/>
    </source>
</evidence>
<feature type="binding site" description="in dimeric form" evidence="16">
    <location>
        <position position="229"/>
    </location>
    <ligand>
        <name>Ca(2+)</name>
        <dbReference type="ChEBI" id="CHEBI:29108"/>
        <label>1</label>
    </ligand>
</feature>
<dbReference type="PANTHER" id="PTHR40457:SF1">
    <property type="entry name" value="PHOSPHOLIPASE A1"/>
    <property type="match status" value="1"/>
</dbReference>
<dbReference type="GO" id="GO:0004623">
    <property type="term" value="F:phospholipase A2 activity"/>
    <property type="evidence" value="ECO:0007669"/>
    <property type="project" value="UniProtKB-EC"/>
</dbReference>
<organism evidence="19 20">
    <name type="scientific">Chromobacterium haemolyticum</name>
    <dbReference type="NCBI Taxonomy" id="394935"/>
    <lineage>
        <taxon>Bacteria</taxon>
        <taxon>Pseudomonadati</taxon>
        <taxon>Pseudomonadota</taxon>
        <taxon>Betaproteobacteria</taxon>
        <taxon>Neisseriales</taxon>
        <taxon>Chromobacteriaceae</taxon>
        <taxon>Chromobacterium</taxon>
    </lineage>
</organism>
<keyword evidence="13" id="KW-0472">Membrane</keyword>
<evidence type="ECO:0000256" key="16">
    <source>
        <dbReference type="PIRSR" id="PIRSR603187-2"/>
    </source>
</evidence>
<feature type="region of interest" description="Disordered" evidence="18">
    <location>
        <begin position="116"/>
        <end position="138"/>
    </location>
</feature>
<comment type="similarity">
    <text evidence="3 17">Belongs to the phospholipase A1 family.</text>
</comment>
<keyword evidence="5" id="KW-1134">Transmembrane beta strand</keyword>
<comment type="caution">
    <text evidence="19">The sequence shown here is derived from an EMBL/GenBank/DDBJ whole genome shotgun (WGS) entry which is preliminary data.</text>
</comment>
<dbReference type="PRINTS" id="PR01486">
    <property type="entry name" value="PHPHLIPASEA1"/>
</dbReference>
<feature type="chain" id="PRO_5019616529" description="Phospholipase A1" evidence="17">
    <location>
        <begin position="21"/>
        <end position="350"/>
    </location>
</feature>
<dbReference type="Pfam" id="PF02253">
    <property type="entry name" value="PLA1"/>
    <property type="match status" value="1"/>
</dbReference>
<dbReference type="GO" id="GO:0016042">
    <property type="term" value="P:lipid catabolic process"/>
    <property type="evidence" value="ECO:0007669"/>
    <property type="project" value="UniProtKB-KW"/>
</dbReference>
<keyword evidence="6" id="KW-0812">Transmembrane</keyword>
<dbReference type="InterPro" id="IPR036541">
    <property type="entry name" value="PLipase_A1_sf"/>
</dbReference>
<dbReference type="EMBL" id="MUKV01000011">
    <property type="protein sequence ID" value="OQS40122.1"/>
    <property type="molecule type" value="Genomic_DNA"/>
</dbReference>
<evidence type="ECO:0000256" key="18">
    <source>
        <dbReference type="SAM" id="MobiDB-lite"/>
    </source>
</evidence>
<feature type="binding site" description="in dimeric form" evidence="16">
    <location>
        <position position="224"/>
    </location>
    <ligand>
        <name>Ca(2+)</name>
        <dbReference type="ChEBI" id="CHEBI:29108"/>
        <label>1</label>
    </ligand>
</feature>
<dbReference type="GO" id="GO:0005509">
    <property type="term" value="F:calcium ion binding"/>
    <property type="evidence" value="ECO:0007669"/>
    <property type="project" value="TreeGrafter"/>
</dbReference>
<comment type="subunit">
    <text evidence="4 17">Homodimer; dimerization is reversible, and the dimeric form is the active one.</text>
</comment>
<evidence type="ECO:0000256" key="10">
    <source>
        <dbReference type="ARBA" id="ARBA00022837"/>
    </source>
</evidence>
<gene>
    <name evidence="19" type="ORF">B0T45_10710</name>
</gene>
<comment type="subcellular location">
    <subcellularLocation>
        <location evidence="17">Cell outer membrane</location>
        <topology evidence="17">Multi-pass membrane protein</topology>
    </subcellularLocation>
    <text evidence="17">One of the very few enzymes located there.</text>
</comment>
<protein>
    <recommendedName>
        <fullName evidence="17">Phospholipase A1</fullName>
        <ecNumber evidence="17">3.1.1.32</ecNumber>
        <ecNumber evidence="17">3.1.1.4</ecNumber>
    </recommendedName>
    <alternativeName>
        <fullName evidence="17">Phosphatidylcholine 1-acylhydrolase</fullName>
    </alternativeName>
</protein>
<evidence type="ECO:0000256" key="2">
    <source>
        <dbReference type="ARBA" id="ARBA00001604"/>
    </source>
</evidence>
<dbReference type="SUPFAM" id="SSF56931">
    <property type="entry name" value="Outer membrane phospholipase A (OMPLA)"/>
    <property type="match status" value="1"/>
</dbReference>
<keyword evidence="11 17" id="KW-0442">Lipid degradation</keyword>
<evidence type="ECO:0000256" key="11">
    <source>
        <dbReference type="ARBA" id="ARBA00022963"/>
    </source>
</evidence>
<feature type="active site" description="Proton acceptor" evidence="15">
    <location>
        <position position="219"/>
    </location>
</feature>
<dbReference type="CDD" id="cd00541">
    <property type="entry name" value="OMPLA"/>
    <property type="match status" value="1"/>
</dbReference>
<comment type="catalytic activity">
    <reaction evidence="2 17">
        <text>a 1,2-diacyl-sn-glycero-3-phosphocholine + H2O = a 1-acyl-sn-glycero-3-phosphocholine + a fatty acid + H(+)</text>
        <dbReference type="Rhea" id="RHEA:15801"/>
        <dbReference type="ChEBI" id="CHEBI:15377"/>
        <dbReference type="ChEBI" id="CHEBI:15378"/>
        <dbReference type="ChEBI" id="CHEBI:28868"/>
        <dbReference type="ChEBI" id="CHEBI:57643"/>
        <dbReference type="ChEBI" id="CHEBI:58168"/>
        <dbReference type="EC" id="3.1.1.4"/>
    </reaction>
</comment>
<dbReference type="Gene3D" id="2.40.230.10">
    <property type="entry name" value="Phospholipase A1"/>
    <property type="match status" value="1"/>
</dbReference>
<evidence type="ECO:0000256" key="17">
    <source>
        <dbReference type="RuleBase" id="RU366027"/>
    </source>
</evidence>
<feature type="compositionally biased region" description="Low complexity" evidence="18">
    <location>
        <begin position="122"/>
        <end position="133"/>
    </location>
</feature>
<dbReference type="EC" id="3.1.1.32" evidence="17"/>
<reference evidence="19 20" key="1">
    <citation type="submission" date="2017-02" db="EMBL/GenBank/DDBJ databases">
        <title>Chromobacterium haemolyticum H5244.</title>
        <authorList>
            <person name="Gulvik C.A."/>
        </authorList>
    </citation>
    <scope>NUCLEOTIDE SEQUENCE [LARGE SCALE GENOMIC DNA]</scope>
    <source>
        <strain evidence="19 20">H5244</strain>
    </source>
</reference>
<feature type="binding site" description="in dimeric form" evidence="16">
    <location>
        <position position="181"/>
    </location>
    <ligand>
        <name>Ca(2+)</name>
        <dbReference type="ChEBI" id="CHEBI:29108"/>
        <label>1</label>
    </ligand>
</feature>
<evidence type="ECO:0000313" key="19">
    <source>
        <dbReference type="EMBL" id="OQS40122.1"/>
    </source>
</evidence>
<comment type="function">
    <text evidence="17">Hydrolysis of phosphatidylcholine with phospholipase A2 (EC 3.1.1.4) and phospholipase A1 (EC 3.1.1.32) activities.</text>
</comment>
<proteinExistence type="inferred from homology"/>
<dbReference type="PANTHER" id="PTHR40457">
    <property type="entry name" value="PHOSPHOLIPASE A1"/>
    <property type="match status" value="1"/>
</dbReference>
<dbReference type="EC" id="3.1.1.4" evidence="17"/>
<evidence type="ECO:0000256" key="13">
    <source>
        <dbReference type="ARBA" id="ARBA00023136"/>
    </source>
</evidence>